<dbReference type="PANTHER" id="PTHR11461">
    <property type="entry name" value="SERINE PROTEASE INHIBITOR, SERPIN"/>
    <property type="match status" value="1"/>
</dbReference>
<dbReference type="SMART" id="SM00093">
    <property type="entry name" value="SERPIN"/>
    <property type="match status" value="1"/>
</dbReference>
<evidence type="ECO:0000256" key="2">
    <source>
        <dbReference type="SAM" id="Phobius"/>
    </source>
</evidence>
<keyword evidence="2" id="KW-0472">Membrane</keyword>
<evidence type="ECO:0000256" key="1">
    <source>
        <dbReference type="RuleBase" id="RU000411"/>
    </source>
</evidence>
<feature type="domain" description="Serpin" evidence="3">
    <location>
        <begin position="103"/>
        <end position="459"/>
    </location>
</feature>
<dbReference type="RefSeq" id="WP_058257101.1">
    <property type="nucleotide sequence ID" value="NZ_LN879430.1"/>
</dbReference>
<dbReference type="GO" id="GO:0005615">
    <property type="term" value="C:extracellular space"/>
    <property type="evidence" value="ECO:0007669"/>
    <property type="project" value="InterPro"/>
</dbReference>
<dbReference type="InterPro" id="IPR000215">
    <property type="entry name" value="Serpin_fam"/>
</dbReference>
<accession>A0A0K8J2D7</accession>
<dbReference type="Gene3D" id="3.30.497.10">
    <property type="entry name" value="Antithrombin, subunit I, domain 2"/>
    <property type="match status" value="1"/>
</dbReference>
<dbReference type="EMBL" id="LN879430">
    <property type="protein sequence ID" value="CUH91647.1"/>
    <property type="molecule type" value="Genomic_DNA"/>
</dbReference>
<dbReference type="AlphaFoldDB" id="A0A0K8J2D7"/>
<proteinExistence type="inferred from homology"/>
<organism evidence="4 5">
    <name type="scientific">Herbinix luporum</name>
    <dbReference type="NCBI Taxonomy" id="1679721"/>
    <lineage>
        <taxon>Bacteria</taxon>
        <taxon>Bacillati</taxon>
        <taxon>Bacillota</taxon>
        <taxon>Clostridia</taxon>
        <taxon>Lachnospirales</taxon>
        <taxon>Lachnospiraceae</taxon>
        <taxon>Herbinix</taxon>
    </lineage>
</organism>
<sequence>MKEKKRSDDTIANISDELIEEASELKRGKKFSLWSKLTALVVFVVIIIALTLLFPREKNQNTEANINIVYPEAYAYGDFDTLKQVRDQNPIEDEFIKALNEFTYKTSANILTEAGKNINYSPISLYYALSLAASGAEGETEDQLLALLGVSDKEILSEQCGNLYRRLYKNNQVGKLKIANSLWIDDEFGGKPIIFKDEFVRQAAENFYASSHRVDFAKDETAREMADWISINTNGKLNPRIEINPNQILSIINTVYFYDQWIDRFDKSETVEDTFNLLNGSEVKVDFMNNTYGSVGFARGKDFTRASLGLKNSGEMVFILPDEGVSPYELIASSEKMKETFEGGESFVGEVVWKIPKFSFGSSLKLGNMLVNLGVTSAFKEDADFSGITDHMAYITDVIQETHIGIDEDGVEATAYTQVNFFGAMPPNGRADMILDRPFIYGIITHDDTILFIGVCENPAES</sequence>
<keyword evidence="2" id="KW-1133">Transmembrane helix</keyword>
<keyword evidence="5" id="KW-1185">Reference proteome</keyword>
<evidence type="ECO:0000313" key="5">
    <source>
        <dbReference type="Proteomes" id="UP000196053"/>
    </source>
</evidence>
<dbReference type="Gene3D" id="2.30.39.10">
    <property type="entry name" value="Alpha-1-antitrypsin, domain 1"/>
    <property type="match status" value="1"/>
</dbReference>
<protein>
    <recommendedName>
        <fullName evidence="3">Serpin domain-containing protein</fullName>
    </recommendedName>
</protein>
<dbReference type="CDD" id="cd19589">
    <property type="entry name" value="serpin_tengpin-like"/>
    <property type="match status" value="1"/>
</dbReference>
<dbReference type="Pfam" id="PF00079">
    <property type="entry name" value="Serpin"/>
    <property type="match status" value="1"/>
</dbReference>
<keyword evidence="2" id="KW-0812">Transmembrane</keyword>
<reference evidence="5" key="1">
    <citation type="submission" date="2015-09" db="EMBL/GenBank/DDBJ databases">
        <authorList>
            <person name="Wibberg D."/>
        </authorList>
    </citation>
    <scope>NUCLEOTIDE SEQUENCE [LARGE SCALE GENOMIC DNA]</scope>
    <source>
        <strain evidence="5">SD1D</strain>
    </source>
</reference>
<dbReference type="GO" id="GO:0004867">
    <property type="term" value="F:serine-type endopeptidase inhibitor activity"/>
    <property type="evidence" value="ECO:0007669"/>
    <property type="project" value="InterPro"/>
</dbReference>
<name>A0A0K8J2D7_9FIRM</name>
<dbReference type="InterPro" id="IPR042185">
    <property type="entry name" value="Serpin_sf_2"/>
</dbReference>
<gene>
    <name evidence="4" type="ORF">SD1D_0085</name>
</gene>
<dbReference type="SUPFAM" id="SSF56574">
    <property type="entry name" value="Serpins"/>
    <property type="match status" value="1"/>
</dbReference>
<dbReference type="InterPro" id="IPR036186">
    <property type="entry name" value="Serpin_sf"/>
</dbReference>
<dbReference type="OrthoDB" id="9764871at2"/>
<evidence type="ECO:0000259" key="3">
    <source>
        <dbReference type="SMART" id="SM00093"/>
    </source>
</evidence>
<dbReference type="KEGG" id="hsd:SD1D_0085"/>
<dbReference type="InterPro" id="IPR042178">
    <property type="entry name" value="Serpin_sf_1"/>
</dbReference>
<feature type="transmembrane region" description="Helical" evidence="2">
    <location>
        <begin position="33"/>
        <end position="54"/>
    </location>
</feature>
<dbReference type="PANTHER" id="PTHR11461:SF211">
    <property type="entry name" value="GH10112P-RELATED"/>
    <property type="match status" value="1"/>
</dbReference>
<comment type="similarity">
    <text evidence="1">Belongs to the serpin family.</text>
</comment>
<evidence type="ECO:0000313" key="4">
    <source>
        <dbReference type="EMBL" id="CUH91647.1"/>
    </source>
</evidence>
<dbReference type="Proteomes" id="UP000196053">
    <property type="component" value="Chromosome I"/>
</dbReference>
<dbReference type="InterPro" id="IPR023796">
    <property type="entry name" value="Serpin_dom"/>
</dbReference>